<name>A0A250INU4_9BACT</name>
<dbReference type="GO" id="GO:0000155">
    <property type="term" value="F:phosphorelay sensor kinase activity"/>
    <property type="evidence" value="ECO:0007669"/>
    <property type="project" value="InterPro"/>
</dbReference>
<proteinExistence type="predicted"/>
<dbReference type="CDD" id="cd00082">
    <property type="entry name" value="HisKA"/>
    <property type="match status" value="1"/>
</dbReference>
<keyword evidence="5" id="KW-1185">Reference proteome</keyword>
<evidence type="ECO:0000256" key="2">
    <source>
        <dbReference type="ARBA" id="ARBA00012438"/>
    </source>
</evidence>
<evidence type="ECO:0000259" key="3">
    <source>
        <dbReference type="Pfam" id="PF00512"/>
    </source>
</evidence>
<dbReference type="InterPro" id="IPR003661">
    <property type="entry name" value="HisK_dim/P_dom"/>
</dbReference>
<dbReference type="SUPFAM" id="SSF47384">
    <property type="entry name" value="Homodimeric domain of signal transducing histidine kinase"/>
    <property type="match status" value="1"/>
</dbReference>
<dbReference type="Proteomes" id="UP000217289">
    <property type="component" value="Chromosome"/>
</dbReference>
<keyword evidence="4" id="KW-0966">Cell projection</keyword>
<keyword evidence="4" id="KW-0282">Flagellum</keyword>
<dbReference type="KEGG" id="mbd:MEBOL_006437"/>
<organism evidence="4 5">
    <name type="scientific">Melittangium boletus DSM 14713</name>
    <dbReference type="NCBI Taxonomy" id="1294270"/>
    <lineage>
        <taxon>Bacteria</taxon>
        <taxon>Pseudomonadati</taxon>
        <taxon>Myxococcota</taxon>
        <taxon>Myxococcia</taxon>
        <taxon>Myxococcales</taxon>
        <taxon>Cystobacterineae</taxon>
        <taxon>Archangiaceae</taxon>
        <taxon>Melittangium</taxon>
    </lineage>
</organism>
<protein>
    <recommendedName>
        <fullName evidence="2">histidine kinase</fullName>
        <ecNumber evidence="2">2.7.13.3</ecNumber>
    </recommendedName>
</protein>
<dbReference type="EMBL" id="CP022163">
    <property type="protein sequence ID" value="ATB32948.1"/>
    <property type="molecule type" value="Genomic_DNA"/>
</dbReference>
<dbReference type="EC" id="2.7.13.3" evidence="2"/>
<reference evidence="4 5" key="1">
    <citation type="submission" date="2017-06" db="EMBL/GenBank/DDBJ databases">
        <authorList>
            <person name="Kim H.J."/>
            <person name="Triplett B.A."/>
        </authorList>
    </citation>
    <scope>NUCLEOTIDE SEQUENCE [LARGE SCALE GENOMIC DNA]</scope>
    <source>
        <strain evidence="4 5">DSM 14713</strain>
    </source>
</reference>
<evidence type="ECO:0000313" key="5">
    <source>
        <dbReference type="Proteomes" id="UP000217289"/>
    </source>
</evidence>
<comment type="catalytic activity">
    <reaction evidence="1">
        <text>ATP + protein L-histidine = ADP + protein N-phospho-L-histidine.</text>
        <dbReference type="EC" id="2.7.13.3"/>
    </reaction>
</comment>
<keyword evidence="4" id="KW-0808">Transferase</keyword>
<keyword evidence="4" id="KW-0969">Cilium</keyword>
<gene>
    <name evidence="4" type="ORF">MEBOL_006437</name>
</gene>
<accession>A0A250INU4</accession>
<dbReference type="RefSeq" id="WP_095981066.1">
    <property type="nucleotide sequence ID" value="NZ_CP022163.1"/>
</dbReference>
<dbReference type="InterPro" id="IPR036097">
    <property type="entry name" value="HisK_dim/P_sf"/>
</dbReference>
<dbReference type="AlphaFoldDB" id="A0A250INU4"/>
<dbReference type="Pfam" id="PF00512">
    <property type="entry name" value="HisKA"/>
    <property type="match status" value="1"/>
</dbReference>
<feature type="domain" description="Signal transduction histidine kinase dimerisation/phosphoacceptor" evidence="3">
    <location>
        <begin position="36"/>
        <end position="90"/>
    </location>
</feature>
<dbReference type="Gene3D" id="1.10.287.130">
    <property type="match status" value="1"/>
</dbReference>
<evidence type="ECO:0000256" key="1">
    <source>
        <dbReference type="ARBA" id="ARBA00000085"/>
    </source>
</evidence>
<keyword evidence="4" id="KW-0418">Kinase</keyword>
<sequence length="226" mass="24383">MITSTAANSGAPSVREGTDTVVDAARYSTVPPLMDSLLHDVRNPLNALSIHLEVLTEKLKVEGQVPPSQEKNLKSMREQIQRVDGILRRFAEFIVSRPGGAGDADLTETVTRAMDVLAHESRKQRLQVRPSLAPGVRARLSDIGELGFLVLQALTRGYGRSEPGSEVTVGVRIEESRAVFEVVDVNTSPALDGTSESSAALELRCAQLGVDLHLRAGTCRMSFPLA</sequence>
<evidence type="ECO:0000313" key="4">
    <source>
        <dbReference type="EMBL" id="ATB32948.1"/>
    </source>
</evidence>
<dbReference type="OrthoDB" id="5381088at2"/>